<dbReference type="InterPro" id="IPR040025">
    <property type="entry name" value="Znf622/Rei1/Reh1"/>
</dbReference>
<comment type="caution">
    <text evidence="12">The sequence shown here is derived from an EMBL/GenBank/DDBJ whole genome shotgun (WGS) entry which is preliminary data.</text>
</comment>
<evidence type="ECO:0000256" key="3">
    <source>
        <dbReference type="ARBA" id="ARBA00022490"/>
    </source>
</evidence>
<dbReference type="PANTHER" id="PTHR13182">
    <property type="entry name" value="ZINC FINGER PROTEIN 622"/>
    <property type="match status" value="1"/>
</dbReference>
<comment type="subcellular location">
    <subcellularLocation>
        <location evidence="2">Cytoplasm</location>
    </subcellularLocation>
</comment>
<dbReference type="GO" id="GO:0008270">
    <property type="term" value="F:zinc ion binding"/>
    <property type="evidence" value="ECO:0007669"/>
    <property type="project" value="InterPro"/>
</dbReference>
<dbReference type="GO" id="GO:0042273">
    <property type="term" value="P:ribosomal large subunit biogenesis"/>
    <property type="evidence" value="ECO:0007669"/>
    <property type="project" value="TreeGrafter"/>
</dbReference>
<feature type="compositionally biased region" description="Basic and acidic residues" evidence="10">
    <location>
        <begin position="111"/>
        <end position="125"/>
    </location>
</feature>
<evidence type="ECO:0000256" key="5">
    <source>
        <dbReference type="ARBA" id="ARBA00022723"/>
    </source>
</evidence>
<dbReference type="GO" id="GO:0003676">
    <property type="term" value="F:nucleic acid binding"/>
    <property type="evidence" value="ECO:0007669"/>
    <property type="project" value="InterPro"/>
</dbReference>
<proteinExistence type="inferred from homology"/>
<comment type="cofactor">
    <cofactor evidence="1">
        <name>a divalent metal cation</name>
        <dbReference type="ChEBI" id="CHEBI:60240"/>
    </cofactor>
</comment>
<evidence type="ECO:0000256" key="7">
    <source>
        <dbReference type="ARBA" id="ARBA00022833"/>
    </source>
</evidence>
<evidence type="ECO:0000256" key="9">
    <source>
        <dbReference type="SAM" id="Coils"/>
    </source>
</evidence>
<keyword evidence="6" id="KW-0677">Repeat</keyword>
<evidence type="ECO:0000256" key="4">
    <source>
        <dbReference type="ARBA" id="ARBA00022517"/>
    </source>
</evidence>
<evidence type="ECO:0000313" key="13">
    <source>
        <dbReference type="Proteomes" id="UP001219934"/>
    </source>
</evidence>
<feature type="region of interest" description="Disordered" evidence="10">
    <location>
        <begin position="111"/>
        <end position="154"/>
    </location>
</feature>
<keyword evidence="7" id="KW-0862">Zinc</keyword>
<dbReference type="InterPro" id="IPR026103">
    <property type="entry name" value="HARBI1_animal"/>
</dbReference>
<evidence type="ECO:0000259" key="11">
    <source>
        <dbReference type="PROSITE" id="PS00028"/>
    </source>
</evidence>
<dbReference type="AlphaFoldDB" id="A0AAD6FUB8"/>
<dbReference type="Proteomes" id="UP001219934">
    <property type="component" value="Unassembled WGS sequence"/>
</dbReference>
<sequence length="428" mass="48519">MSSYTCISCRVAFADGEVQRAHYKTDWHRYNLKRKVAEMPPVTAENFQERVLSQRVAAEKQLSDTTATEGCAVCSKKFSSINAYQNHLQAEKQALLAAQKKVDKMNEKNLEKGLGEEKEDRDARNEALQQALKEQQRPSPAAQAAKKPRTAEQLECPPRMMWLEEQAKRREKDTGATAAVEEEWEDSLMKNVAHMTRVHSFFLPDLEFLVDLKGLMRYLEEQVLIALRFDACGTFYEVIADSMGVHRTTVGEVVTAVSDALARLLDHFVTFPTDGQIAKVKQKFFLLGDMPNTIGVIDCTHVHIQAPRQREWEYVNRKGRHSINVQLVGDADLAITNCVVRWPGSVHDARIFRESRLFTEFQTNRPDGVILAGSAYPLLPWVMTPFPTANTPSQMRYNNAHARTRSMPNNTGLYCATQYRCPSQSPPL</sequence>
<feature type="domain" description="C2H2-type" evidence="11">
    <location>
        <begin position="6"/>
        <end position="28"/>
    </location>
</feature>
<dbReference type="InterPro" id="IPR003604">
    <property type="entry name" value="Matrin/U1-like-C_Znf_C2H2"/>
</dbReference>
<dbReference type="Pfam" id="PF13359">
    <property type="entry name" value="DDE_Tnp_4"/>
    <property type="match status" value="1"/>
</dbReference>
<keyword evidence="4" id="KW-0690">Ribosome biogenesis</keyword>
<evidence type="ECO:0000256" key="8">
    <source>
        <dbReference type="ARBA" id="ARBA00034126"/>
    </source>
</evidence>
<protein>
    <recommendedName>
        <fullName evidence="11">C2H2-type domain-containing protein</fullName>
    </recommendedName>
</protein>
<keyword evidence="9" id="KW-0175">Coiled coil</keyword>
<dbReference type="InterPro" id="IPR013087">
    <property type="entry name" value="Znf_C2H2_type"/>
</dbReference>
<dbReference type="EMBL" id="JAPTMU010000001">
    <property type="protein sequence ID" value="KAJ4948287.1"/>
    <property type="molecule type" value="Genomic_DNA"/>
</dbReference>
<dbReference type="PROSITE" id="PS00028">
    <property type="entry name" value="ZINC_FINGER_C2H2_1"/>
    <property type="match status" value="1"/>
</dbReference>
<keyword evidence="13" id="KW-1185">Reference proteome</keyword>
<evidence type="ECO:0000256" key="6">
    <source>
        <dbReference type="ARBA" id="ARBA00022737"/>
    </source>
</evidence>
<evidence type="ECO:0000313" key="12">
    <source>
        <dbReference type="EMBL" id="KAJ4948287.1"/>
    </source>
</evidence>
<evidence type="ECO:0000256" key="10">
    <source>
        <dbReference type="SAM" id="MobiDB-lite"/>
    </source>
</evidence>
<dbReference type="InterPro" id="IPR041661">
    <property type="entry name" value="ZN622/Rei1/Reh1_Znf-C2H2"/>
</dbReference>
<comment type="similarity">
    <text evidence="8">Belongs to the REI1 family.</text>
</comment>
<dbReference type="InterPro" id="IPR027806">
    <property type="entry name" value="HARBI1_dom"/>
</dbReference>
<organism evidence="12 13">
    <name type="scientific">Pogonophryne albipinna</name>
    <dbReference type="NCBI Taxonomy" id="1090488"/>
    <lineage>
        <taxon>Eukaryota</taxon>
        <taxon>Metazoa</taxon>
        <taxon>Chordata</taxon>
        <taxon>Craniata</taxon>
        <taxon>Vertebrata</taxon>
        <taxon>Euteleostomi</taxon>
        <taxon>Actinopterygii</taxon>
        <taxon>Neopterygii</taxon>
        <taxon>Teleostei</taxon>
        <taxon>Neoteleostei</taxon>
        <taxon>Acanthomorphata</taxon>
        <taxon>Eupercaria</taxon>
        <taxon>Perciformes</taxon>
        <taxon>Notothenioidei</taxon>
        <taxon>Pogonophryne</taxon>
    </lineage>
</organism>
<gene>
    <name evidence="12" type="ORF">JOQ06_019823</name>
</gene>
<dbReference type="GO" id="GO:0030687">
    <property type="term" value="C:preribosome, large subunit precursor"/>
    <property type="evidence" value="ECO:0007669"/>
    <property type="project" value="TreeGrafter"/>
</dbReference>
<accession>A0AAD6FUB8</accession>
<keyword evidence="3" id="KW-0963">Cytoplasm</keyword>
<dbReference type="PRINTS" id="PR02086">
    <property type="entry name" value="PUTNUCHARBI1"/>
</dbReference>
<dbReference type="GO" id="GO:0005737">
    <property type="term" value="C:cytoplasm"/>
    <property type="evidence" value="ECO:0007669"/>
    <property type="project" value="UniProtKB-SubCell"/>
</dbReference>
<dbReference type="Pfam" id="PF12756">
    <property type="entry name" value="zf-C2H2_2"/>
    <property type="match status" value="1"/>
</dbReference>
<dbReference type="SMART" id="SM00451">
    <property type="entry name" value="ZnF_U1"/>
    <property type="match status" value="1"/>
</dbReference>
<reference evidence="12" key="1">
    <citation type="submission" date="2022-11" db="EMBL/GenBank/DDBJ databases">
        <title>Chromosome-level genome of Pogonophryne albipinna.</title>
        <authorList>
            <person name="Jo E."/>
        </authorList>
    </citation>
    <scope>NUCLEOTIDE SEQUENCE</scope>
    <source>
        <strain evidence="12">SGF0006</strain>
        <tissue evidence="12">Muscle</tissue>
    </source>
</reference>
<feature type="coiled-coil region" evidence="9">
    <location>
        <begin position="81"/>
        <end position="108"/>
    </location>
</feature>
<evidence type="ECO:0000256" key="2">
    <source>
        <dbReference type="ARBA" id="ARBA00004496"/>
    </source>
</evidence>
<evidence type="ECO:0000256" key="1">
    <source>
        <dbReference type="ARBA" id="ARBA00001968"/>
    </source>
</evidence>
<name>A0AAD6FUB8_9TELE</name>
<dbReference type="PANTHER" id="PTHR13182:SF8">
    <property type="entry name" value="CYTOPLASMIC 60S SUBUNIT BIOGENESIS FACTOR ZNF622"/>
    <property type="match status" value="1"/>
</dbReference>
<keyword evidence="5" id="KW-0479">Metal-binding</keyword>